<dbReference type="Gene3D" id="1.10.340.30">
    <property type="entry name" value="Hypothetical protein, domain 2"/>
    <property type="match status" value="1"/>
</dbReference>
<keyword evidence="8" id="KW-1185">Reference proteome</keyword>
<dbReference type="RefSeq" id="WP_076559098.1">
    <property type="nucleotide sequence ID" value="NZ_FTOC01000006.1"/>
</dbReference>
<sequence length="289" mass="34009">MWTEKVELPFRYDFSFVLKRLEEDPLIHLHMEEEWVDVPLVMEDESREVARVESIGTIETPAFLITGETEKETVLSKIHDIFIWNFNMDRIEEHFKGSSLENLQNEFPATPVVKSFHLYDALMRVIIHQQLNMAFAYRLSTRFVENFGEQWKGVWFYPSPKTVASLSYEDLTALQFSRRKAEYVIDTSRKIANGELDLYEFTSLSEEETIDRLTEIRGIGKWTAQNWQVTGLGRADLFPEADVGIQNAWKHYFGLEAKPARSEMIEESREWAPYRSYATLLLWRSLMQE</sequence>
<evidence type="ECO:0000256" key="4">
    <source>
        <dbReference type="ARBA" id="ARBA00022763"/>
    </source>
</evidence>
<dbReference type="InterPro" id="IPR011257">
    <property type="entry name" value="DNA_glycosylase"/>
</dbReference>
<keyword evidence="4" id="KW-0227">DNA damage</keyword>
<dbReference type="EC" id="3.2.2.21" evidence="3"/>
<dbReference type="GO" id="GO:0032993">
    <property type="term" value="C:protein-DNA complex"/>
    <property type="evidence" value="ECO:0007669"/>
    <property type="project" value="TreeGrafter"/>
</dbReference>
<dbReference type="EMBL" id="FTOC01000006">
    <property type="protein sequence ID" value="SIS48865.1"/>
    <property type="molecule type" value="Genomic_DNA"/>
</dbReference>
<evidence type="ECO:0000256" key="3">
    <source>
        <dbReference type="ARBA" id="ARBA00012000"/>
    </source>
</evidence>
<proteinExistence type="inferred from homology"/>
<evidence type="ECO:0000259" key="6">
    <source>
        <dbReference type="SMART" id="SM00478"/>
    </source>
</evidence>
<dbReference type="FunFam" id="1.10.340.30:FF:000004">
    <property type="entry name" value="DNA-3-methyladenine glycosylase II"/>
    <property type="match status" value="1"/>
</dbReference>
<dbReference type="Proteomes" id="UP000187608">
    <property type="component" value="Unassembled WGS sequence"/>
</dbReference>
<feature type="domain" description="HhH-GPD" evidence="6">
    <location>
        <begin position="127"/>
        <end position="287"/>
    </location>
</feature>
<dbReference type="GO" id="GO:0006307">
    <property type="term" value="P:DNA alkylation repair"/>
    <property type="evidence" value="ECO:0007669"/>
    <property type="project" value="TreeGrafter"/>
</dbReference>
<dbReference type="STRING" id="570947.SAMN05421687_10655"/>
<evidence type="ECO:0000256" key="5">
    <source>
        <dbReference type="ARBA" id="ARBA00023204"/>
    </source>
</evidence>
<dbReference type="GO" id="GO:0005737">
    <property type="term" value="C:cytoplasm"/>
    <property type="evidence" value="ECO:0007669"/>
    <property type="project" value="TreeGrafter"/>
</dbReference>
<accession>A0A1N7JHQ8</accession>
<protein>
    <recommendedName>
        <fullName evidence="3">DNA-3-methyladenine glycosylase II</fullName>
        <ecNumber evidence="3">3.2.2.21</ecNumber>
    </recommendedName>
</protein>
<comment type="similarity">
    <text evidence="2">Belongs to the alkylbase DNA glycosidase AlkA family.</text>
</comment>
<dbReference type="PANTHER" id="PTHR43003:SF5">
    <property type="entry name" value="DNA-3-METHYLADENINE GLYCOSYLASE"/>
    <property type="match status" value="1"/>
</dbReference>
<comment type="catalytic activity">
    <reaction evidence="1">
        <text>Hydrolysis of alkylated DNA, releasing 3-methyladenine, 3-methylguanine, 7-methylguanine and 7-methyladenine.</text>
        <dbReference type="EC" id="3.2.2.21"/>
    </reaction>
</comment>
<dbReference type="Gene3D" id="1.10.1670.40">
    <property type="match status" value="1"/>
</dbReference>
<evidence type="ECO:0000256" key="1">
    <source>
        <dbReference type="ARBA" id="ARBA00000086"/>
    </source>
</evidence>
<dbReference type="OrthoDB" id="9785929at2"/>
<dbReference type="GO" id="GO:0043916">
    <property type="term" value="F:DNA-7-methylguanine glycosylase activity"/>
    <property type="evidence" value="ECO:0007669"/>
    <property type="project" value="TreeGrafter"/>
</dbReference>
<evidence type="ECO:0000313" key="8">
    <source>
        <dbReference type="Proteomes" id="UP000187608"/>
    </source>
</evidence>
<dbReference type="GO" id="GO:0008725">
    <property type="term" value="F:DNA-3-methyladenine glycosylase activity"/>
    <property type="evidence" value="ECO:0007669"/>
    <property type="project" value="TreeGrafter"/>
</dbReference>
<gene>
    <name evidence="7" type="ORF">SAMN05421687_10655</name>
</gene>
<dbReference type="GO" id="GO:0006285">
    <property type="term" value="P:base-excision repair, AP site formation"/>
    <property type="evidence" value="ECO:0007669"/>
    <property type="project" value="TreeGrafter"/>
</dbReference>
<dbReference type="CDD" id="cd00056">
    <property type="entry name" value="ENDO3c"/>
    <property type="match status" value="1"/>
</dbReference>
<dbReference type="InterPro" id="IPR051912">
    <property type="entry name" value="Alkylbase_DNA_Glycosylase/TA"/>
</dbReference>
<dbReference type="GO" id="GO:0032131">
    <property type="term" value="F:alkylated DNA binding"/>
    <property type="evidence" value="ECO:0007669"/>
    <property type="project" value="TreeGrafter"/>
</dbReference>
<reference evidence="8" key="1">
    <citation type="submission" date="2017-01" db="EMBL/GenBank/DDBJ databases">
        <authorList>
            <person name="Varghese N."/>
            <person name="Submissions S."/>
        </authorList>
    </citation>
    <scope>NUCLEOTIDE SEQUENCE [LARGE SCALE GENOMIC DNA]</scope>
    <source>
        <strain evidence="8">DSM 23127</strain>
    </source>
</reference>
<keyword evidence="5" id="KW-0234">DNA repair</keyword>
<evidence type="ECO:0000256" key="2">
    <source>
        <dbReference type="ARBA" id="ARBA00010817"/>
    </source>
</evidence>
<dbReference type="AlphaFoldDB" id="A0A1N7JHQ8"/>
<dbReference type="SMART" id="SM00478">
    <property type="entry name" value="ENDO3c"/>
    <property type="match status" value="1"/>
</dbReference>
<name>A0A1N7JHQ8_9BACI</name>
<organism evidence="7 8">
    <name type="scientific">Salimicrobium flavidum</name>
    <dbReference type="NCBI Taxonomy" id="570947"/>
    <lineage>
        <taxon>Bacteria</taxon>
        <taxon>Bacillati</taxon>
        <taxon>Bacillota</taxon>
        <taxon>Bacilli</taxon>
        <taxon>Bacillales</taxon>
        <taxon>Bacillaceae</taxon>
        <taxon>Salimicrobium</taxon>
    </lineage>
</organism>
<dbReference type="PANTHER" id="PTHR43003">
    <property type="entry name" value="DNA-3-METHYLADENINE GLYCOSYLASE"/>
    <property type="match status" value="1"/>
</dbReference>
<dbReference type="Pfam" id="PF00730">
    <property type="entry name" value="HhH-GPD"/>
    <property type="match status" value="1"/>
</dbReference>
<evidence type="ECO:0000313" key="7">
    <source>
        <dbReference type="EMBL" id="SIS48865.1"/>
    </source>
</evidence>
<dbReference type="InterPro" id="IPR003265">
    <property type="entry name" value="HhH-GPD_domain"/>
</dbReference>
<dbReference type="SUPFAM" id="SSF48150">
    <property type="entry name" value="DNA-glycosylase"/>
    <property type="match status" value="1"/>
</dbReference>